<feature type="region of interest" description="Disordered" evidence="4">
    <location>
        <begin position="385"/>
        <end position="421"/>
    </location>
</feature>
<feature type="compositionally biased region" description="Polar residues" evidence="4">
    <location>
        <begin position="457"/>
        <end position="469"/>
    </location>
</feature>
<feature type="compositionally biased region" description="Polar residues" evidence="4">
    <location>
        <begin position="1442"/>
        <end position="1452"/>
    </location>
</feature>
<evidence type="ECO:0000256" key="2">
    <source>
        <dbReference type="ARBA" id="ARBA00022553"/>
    </source>
</evidence>
<feature type="compositionally biased region" description="Acidic residues" evidence="4">
    <location>
        <begin position="1118"/>
        <end position="1145"/>
    </location>
</feature>
<feature type="compositionally biased region" description="Polar residues" evidence="4">
    <location>
        <begin position="1066"/>
        <end position="1080"/>
    </location>
</feature>
<dbReference type="OMA" id="LMRYQRE"/>
<accession>A0A9J7HWN3</accession>
<feature type="compositionally biased region" description="Polar residues" evidence="4">
    <location>
        <begin position="1417"/>
        <end position="1428"/>
    </location>
</feature>
<dbReference type="GO" id="GO:0010997">
    <property type="term" value="F:anaphase-promoting complex binding"/>
    <property type="evidence" value="ECO:0000318"/>
    <property type="project" value="GO_Central"/>
</dbReference>
<feature type="compositionally biased region" description="Polar residues" evidence="4">
    <location>
        <begin position="33"/>
        <end position="52"/>
    </location>
</feature>
<dbReference type="GO" id="GO:0005634">
    <property type="term" value="C:nucleus"/>
    <property type="evidence" value="ECO:0007669"/>
    <property type="project" value="UniProtKB-SubCell"/>
</dbReference>
<evidence type="ECO:0000256" key="4">
    <source>
        <dbReference type="SAM" id="MobiDB-lite"/>
    </source>
</evidence>
<dbReference type="Proteomes" id="UP000001554">
    <property type="component" value="Chromosome 1"/>
</dbReference>
<comment type="subcellular location">
    <subcellularLocation>
        <location evidence="1">Nucleus</location>
    </subcellularLocation>
</comment>
<organism evidence="5 6">
    <name type="scientific">Branchiostoma floridae</name>
    <name type="common">Florida lancelet</name>
    <name type="synonym">Amphioxus</name>
    <dbReference type="NCBI Taxonomy" id="7739"/>
    <lineage>
        <taxon>Eukaryota</taxon>
        <taxon>Metazoa</taxon>
        <taxon>Chordata</taxon>
        <taxon>Cephalochordata</taxon>
        <taxon>Leptocardii</taxon>
        <taxon>Amphioxiformes</taxon>
        <taxon>Branchiostomatidae</taxon>
        <taxon>Branchiostoma</taxon>
    </lineage>
</organism>
<feature type="compositionally biased region" description="Acidic residues" evidence="4">
    <location>
        <begin position="678"/>
        <end position="705"/>
    </location>
</feature>
<dbReference type="InterPro" id="IPR024146">
    <property type="entry name" value="Claspin"/>
</dbReference>
<dbReference type="GO" id="GO:0033314">
    <property type="term" value="P:mitotic DNA replication checkpoint signaling"/>
    <property type="evidence" value="ECO:0000318"/>
    <property type="project" value="GO_Central"/>
</dbReference>
<reference evidence="6" key="2">
    <citation type="submission" date="2025-08" db="UniProtKB">
        <authorList>
            <consortium name="RefSeq"/>
        </authorList>
    </citation>
    <scope>IDENTIFICATION</scope>
    <source>
        <strain evidence="6">S238N-H82</strain>
        <tissue evidence="6">Testes</tissue>
    </source>
</reference>
<feature type="compositionally biased region" description="Basic and acidic residues" evidence="4">
    <location>
        <begin position="889"/>
        <end position="901"/>
    </location>
</feature>
<feature type="compositionally biased region" description="Basic residues" evidence="4">
    <location>
        <begin position="1322"/>
        <end position="1332"/>
    </location>
</feature>
<keyword evidence="2" id="KW-0597">Phosphoprotein</keyword>
<sequence>MIGSTDLEESTDGLGNKNDEEFGQKTEKLMPSDMNTRNVSDNEDSPVSQETKPASRGPAHGEDSTINKTPSTKMRRLVLDSSSDEEDIVVSRKQLQNLDDSDGEDSKLSIRKTPKTRRKAILEDSDEEDSSPPTEEGSTVEQSAAGGDNSDSSDGEDIQTNRIVNKSSSKKKRIVMDDSSDEDEGLGSLASSKIKKDDQPKSGKMNILADSDDDDDEDMLGEISLKSLLHNKNQDKQETDMKTSKDGKKKRPVLDSSSDEEVEMHLNKLNSDLFDDEQNDNSDQGAEMDMEEEEQVRSEKSAKSKARKKQEKPPKPKRLNKAEQHLMHSETQRMTRESELNLPYLKPPPKTIDDFFKPRPKAGPLKAVGGIASLLRRPVAQQLAVRKTTAQATRPAEKPLGSSLAPSQAHPAAPPQPTRADVFTNDELDELPDIVDTTCADKNDKDLLTVSASPTEITDSGLTSVNTNLGAKISSEDDIEMQENAETTQGTSEGITQDSGVGTDAATSTQTAAPLPTHTSETQPELSQAASAEQSEPAADKQEEKEDLKLTVPPPCLSGGPDSFIDLEDSAVSCSDRPKKKGSMVDLLDRFIKHSQASKKRAKKHQQQISIVKKETSAEGKEELKQETLTVTVEEGEEPAKEEAPGARLMKLKETLQAKMRERRAQEREKRQQMYQLDNEEGFGDEEEEMTDEEETDDEEQDEERDQGQGILDLEAEEDGEGEEEDADTILTDELPSTTNLKPVKLCPGDSETDSSNVDFKTPAKFARPLHPFSAGSDKTMDLFDSTSESNLTTPGNSNHSIKSKQDSTKGLEVTPTGHSKPGQGKGFFSFSAIKQKKGLIRHESQGFPFDDSDQSLDGSAKGLKLQGDTSSVDLNTSMDLGASIPSHQPEKKVGFGREDTAPDLFAPFSRFKSGEEPDSGQKSSLKLSELTLPIEDSQDLYRSSQSPPPGQRLLSTQSFHFSLESDSQQSQLLDSDGFLKAADEKRPPKRQLLLADDNAMDTNMDELLDLCSGKFTGRTQNSGGSQRDRKELDGSRGFASDGFKARLPRTDSQDDMDELLGLCSGTFTGSTQQPAQSTQGRKRAREESQDGSSMSLRMVSDEEVEEEEKTERKYFSDGEEEEEAQEEDEDEEEKEDNLDDESNEELNFHRHFKGFMYKKKRKIRGEFVEQEAELSGSEEGSGDEAEGSDLDEYEHDTDPEDLPSDEEELQKQVHRLHMKSMLDEDKRKLRLYQEAYLEDGDLHSDSRRKRRFRWTNIDENSQTDLFTLNSDGEQEGGEEGEDDSQWRMARYQREKWLREKQESQHDSDDDHLDENSQFVKTAKKALSKMKKPALPSSPSKENQAKKTTTAAVSPGKPPILAKPMRYRYGSFLKKDKASLERLASVKVVDPNGPRHSKNFIFKRVSPDKPKPATKRPQVNRSVSQVVTPSAKRPRLDRSQSEDSNSIFTMLY</sequence>
<name>A0A9J7HWN3_BRAFL</name>
<feature type="compositionally biased region" description="Polar residues" evidence="4">
    <location>
        <begin position="132"/>
        <end position="142"/>
    </location>
</feature>
<keyword evidence="3" id="KW-0539">Nucleus</keyword>
<feature type="region of interest" description="Disordered" evidence="4">
    <location>
        <begin position="1015"/>
        <end position="1151"/>
    </location>
</feature>
<feature type="compositionally biased region" description="Acidic residues" evidence="4">
    <location>
        <begin position="273"/>
        <end position="294"/>
    </location>
</feature>
<feature type="region of interest" description="Disordered" evidence="4">
    <location>
        <begin position="1170"/>
        <end position="1221"/>
    </location>
</feature>
<feature type="compositionally biased region" description="Basic and acidic residues" evidence="4">
    <location>
        <begin position="17"/>
        <end position="30"/>
    </location>
</feature>
<evidence type="ECO:0000313" key="5">
    <source>
        <dbReference type="Proteomes" id="UP000001554"/>
    </source>
</evidence>
<feature type="region of interest" description="Disordered" evidence="4">
    <location>
        <begin position="457"/>
        <end position="563"/>
    </location>
</feature>
<feature type="compositionally biased region" description="Basic and acidic residues" evidence="4">
    <location>
        <begin position="638"/>
        <end position="672"/>
    </location>
</feature>
<feature type="compositionally biased region" description="Low complexity" evidence="4">
    <location>
        <begin position="523"/>
        <end position="537"/>
    </location>
</feature>
<feature type="compositionally biased region" description="Acidic residues" evidence="4">
    <location>
        <begin position="1181"/>
        <end position="1209"/>
    </location>
</feature>
<feature type="compositionally biased region" description="Polar residues" evidence="4">
    <location>
        <begin position="785"/>
        <end position="801"/>
    </location>
</feature>
<feature type="compositionally biased region" description="Basic and acidic residues" evidence="4">
    <location>
        <begin position="612"/>
        <end position="626"/>
    </location>
</feature>
<feature type="compositionally biased region" description="Basic residues" evidence="4">
    <location>
        <begin position="596"/>
        <end position="606"/>
    </location>
</feature>
<feature type="compositionally biased region" description="Low complexity" evidence="4">
    <location>
        <begin position="963"/>
        <end position="977"/>
    </location>
</feature>
<feature type="region of interest" description="Disordered" evidence="4">
    <location>
        <begin position="842"/>
        <end position="998"/>
    </location>
</feature>
<dbReference type="KEGG" id="bfo:118409245"/>
<reference evidence="5" key="1">
    <citation type="journal article" date="2020" name="Nat. Ecol. Evol.">
        <title>Deeply conserved synteny resolves early events in vertebrate evolution.</title>
        <authorList>
            <person name="Simakov O."/>
            <person name="Marletaz F."/>
            <person name="Yue J.X."/>
            <person name="O'Connell B."/>
            <person name="Jenkins J."/>
            <person name="Brandt A."/>
            <person name="Calef R."/>
            <person name="Tung C.H."/>
            <person name="Huang T.K."/>
            <person name="Schmutz J."/>
            <person name="Satoh N."/>
            <person name="Yu J.K."/>
            <person name="Putnam N.H."/>
            <person name="Green R.E."/>
            <person name="Rokhsar D.S."/>
        </authorList>
    </citation>
    <scope>NUCLEOTIDE SEQUENCE [LARGE SCALE GENOMIC DNA]</scope>
    <source>
        <strain evidence="5">S238N-H82</strain>
    </source>
</reference>
<feature type="compositionally biased region" description="Acidic residues" evidence="4">
    <location>
        <begin position="210"/>
        <end position="220"/>
    </location>
</feature>
<keyword evidence="5" id="KW-1185">Reference proteome</keyword>
<dbReference type="RefSeq" id="XP_035666050.1">
    <property type="nucleotide sequence ID" value="XM_035810157.1"/>
</dbReference>
<feature type="compositionally biased region" description="Polar residues" evidence="4">
    <location>
        <begin position="484"/>
        <end position="522"/>
    </location>
</feature>
<dbReference type="PANTHER" id="PTHR14396">
    <property type="entry name" value="CLASPIN"/>
    <property type="match status" value="1"/>
</dbReference>
<dbReference type="GeneID" id="118409245"/>
<evidence type="ECO:0000256" key="3">
    <source>
        <dbReference type="ARBA" id="ARBA00023242"/>
    </source>
</evidence>
<feature type="compositionally biased region" description="Polar residues" evidence="4">
    <location>
        <begin position="1337"/>
        <end position="1352"/>
    </location>
</feature>
<evidence type="ECO:0000313" key="6">
    <source>
        <dbReference type="RefSeq" id="XP_035666050.1"/>
    </source>
</evidence>
<evidence type="ECO:0000256" key="1">
    <source>
        <dbReference type="ARBA" id="ARBA00004123"/>
    </source>
</evidence>
<feature type="region of interest" description="Disordered" evidence="4">
    <location>
        <begin position="1389"/>
        <end position="1452"/>
    </location>
</feature>
<dbReference type="GO" id="GO:0007095">
    <property type="term" value="P:mitotic G2 DNA damage checkpoint signaling"/>
    <property type="evidence" value="ECO:0000318"/>
    <property type="project" value="GO_Central"/>
</dbReference>
<feature type="compositionally biased region" description="Polar residues" evidence="4">
    <location>
        <begin position="158"/>
        <end position="167"/>
    </location>
</feature>
<protein>
    <submittedName>
        <fullName evidence="6">Claspin-like</fullName>
    </submittedName>
</protein>
<feature type="compositionally biased region" description="Acidic residues" evidence="4">
    <location>
        <begin position="1273"/>
        <end position="1284"/>
    </location>
</feature>
<feature type="compositionally biased region" description="Acidic residues" evidence="4">
    <location>
        <begin position="714"/>
        <end position="728"/>
    </location>
</feature>
<feature type="compositionally biased region" description="Polar residues" evidence="4">
    <location>
        <begin position="868"/>
        <end position="879"/>
    </location>
</feature>
<feature type="compositionally biased region" description="Polar residues" evidence="4">
    <location>
        <begin position="1261"/>
        <end position="1270"/>
    </location>
</feature>
<dbReference type="OrthoDB" id="5859781at2759"/>
<feature type="compositionally biased region" description="Basic and acidic residues" evidence="4">
    <location>
        <begin position="320"/>
        <end position="339"/>
    </location>
</feature>
<feature type="compositionally biased region" description="Acidic residues" evidence="4">
    <location>
        <begin position="1"/>
        <end position="11"/>
    </location>
</feature>
<feature type="compositionally biased region" description="Basic and acidic residues" evidence="4">
    <location>
        <begin position="232"/>
        <end position="246"/>
    </location>
</feature>
<feature type="compositionally biased region" description="Basic and acidic residues" evidence="4">
    <location>
        <begin position="538"/>
        <end position="549"/>
    </location>
</feature>
<proteinExistence type="predicted"/>
<dbReference type="PANTHER" id="PTHR14396:SF10">
    <property type="entry name" value="CLASPIN"/>
    <property type="match status" value="1"/>
</dbReference>
<gene>
    <name evidence="6" type="primary">LOC118409245</name>
</gene>
<feature type="region of interest" description="Disordered" evidence="4">
    <location>
        <begin position="595"/>
        <end position="828"/>
    </location>
</feature>
<feature type="compositionally biased region" description="Basic and acidic residues" evidence="4">
    <location>
        <begin position="1292"/>
        <end position="1309"/>
    </location>
</feature>
<feature type="region of interest" description="Disordered" evidence="4">
    <location>
        <begin position="1261"/>
        <end position="1363"/>
    </location>
</feature>
<feature type="compositionally biased region" description="Basic residues" evidence="4">
    <location>
        <begin position="109"/>
        <end position="119"/>
    </location>
</feature>
<feature type="region of interest" description="Disordered" evidence="4">
    <location>
        <begin position="1"/>
        <end position="358"/>
    </location>
</feature>
<feature type="compositionally biased region" description="Basic residues" evidence="4">
    <location>
        <begin position="303"/>
        <end position="319"/>
    </location>
</feature>